<evidence type="ECO:0000256" key="1">
    <source>
        <dbReference type="PIRSR" id="PIRSR613078-1"/>
    </source>
</evidence>
<evidence type="ECO:0000313" key="3">
    <source>
        <dbReference type="EMBL" id="KAL1510892.1"/>
    </source>
</evidence>
<dbReference type="EMBL" id="JBGBPQ010000014">
    <property type="protein sequence ID" value="KAL1510892.1"/>
    <property type="molecule type" value="Genomic_DNA"/>
</dbReference>
<sequence length="352" mass="36578">MAATTVYFVRHGTSEWNLLGKWQGQTDTLLAPEGEVQARKAGAALHAQGVRFHAVVCSDLRRASRTAAILAAACALPDSSAARPAPLHDARLRECSLGEFEGLHKSEIFGSRYAALFRRLASLPHEARIRTPYFDGLETPAQIAARALAAAADAAARAPAGGCVACVTHSVILESLLATAFSKDFEAVHTRTLAWIRCSYSPQLGFHLEEMDGISCVPSPDALALDAGAVGLAPPPSLAPRPLGTIIFGVAVSDARTAALVRCGCVGVTLAGLAAVSSRLTSSRGALRVLSWATLATGVHAAYVLASVATAQALVACGVRASVRGSVWLGLWMPRLAIVRSSAVAKGQAGPF</sequence>
<organism evidence="3 4">
    <name type="scientific">Prymnesium parvum</name>
    <name type="common">Toxic golden alga</name>
    <dbReference type="NCBI Taxonomy" id="97485"/>
    <lineage>
        <taxon>Eukaryota</taxon>
        <taxon>Haptista</taxon>
        <taxon>Haptophyta</taxon>
        <taxon>Prymnesiophyceae</taxon>
        <taxon>Prymnesiales</taxon>
        <taxon>Prymnesiaceae</taxon>
        <taxon>Prymnesium</taxon>
    </lineage>
</organism>
<dbReference type="GO" id="GO:0005737">
    <property type="term" value="C:cytoplasm"/>
    <property type="evidence" value="ECO:0007669"/>
    <property type="project" value="TreeGrafter"/>
</dbReference>
<gene>
    <name evidence="3" type="ORF">AB1Y20_005724</name>
</gene>
<accession>A0AB34J3R7</accession>
<dbReference type="InterPro" id="IPR013078">
    <property type="entry name" value="His_Pase_superF_clade-1"/>
</dbReference>
<dbReference type="SMART" id="SM00855">
    <property type="entry name" value="PGAM"/>
    <property type="match status" value="1"/>
</dbReference>
<dbReference type="PANTHER" id="PTHR48100">
    <property type="entry name" value="BROAD-SPECIFICITY PHOSPHATASE YOR283W-RELATED"/>
    <property type="match status" value="1"/>
</dbReference>
<comment type="caution">
    <text evidence="3">The sequence shown here is derived from an EMBL/GenBank/DDBJ whole genome shotgun (WGS) entry which is preliminary data.</text>
</comment>
<name>A0AB34J3R7_PRYPA</name>
<evidence type="ECO:0008006" key="5">
    <source>
        <dbReference type="Google" id="ProtNLM"/>
    </source>
</evidence>
<dbReference type="Proteomes" id="UP001515480">
    <property type="component" value="Unassembled WGS sequence"/>
</dbReference>
<proteinExistence type="predicted"/>
<dbReference type="InterPro" id="IPR050275">
    <property type="entry name" value="PGM_Phosphatase"/>
</dbReference>
<feature type="active site" description="Tele-phosphohistidine intermediate" evidence="1">
    <location>
        <position position="11"/>
    </location>
</feature>
<feature type="binding site" evidence="2">
    <location>
        <begin position="10"/>
        <end position="17"/>
    </location>
    <ligand>
        <name>substrate</name>
    </ligand>
</feature>
<keyword evidence="4" id="KW-1185">Reference proteome</keyword>
<protein>
    <recommendedName>
        <fullName evidence="5">Phosphoglycerate mutase</fullName>
    </recommendedName>
</protein>
<feature type="binding site" evidence="2">
    <location>
        <begin position="118"/>
        <end position="119"/>
    </location>
    <ligand>
        <name>substrate</name>
    </ligand>
</feature>
<dbReference type="SUPFAM" id="SSF53254">
    <property type="entry name" value="Phosphoglycerate mutase-like"/>
    <property type="match status" value="1"/>
</dbReference>
<dbReference type="CDD" id="cd07067">
    <property type="entry name" value="HP_PGM_like"/>
    <property type="match status" value="1"/>
</dbReference>
<dbReference type="Gene3D" id="3.40.50.1240">
    <property type="entry name" value="Phosphoglycerate mutase-like"/>
    <property type="match status" value="1"/>
</dbReference>
<dbReference type="PANTHER" id="PTHR48100:SF1">
    <property type="entry name" value="HISTIDINE PHOSPHATASE FAMILY PROTEIN-RELATED"/>
    <property type="match status" value="1"/>
</dbReference>
<evidence type="ECO:0000256" key="2">
    <source>
        <dbReference type="PIRSR" id="PIRSR613078-2"/>
    </source>
</evidence>
<feature type="binding site" evidence="2">
    <location>
        <position position="62"/>
    </location>
    <ligand>
        <name>substrate</name>
    </ligand>
</feature>
<dbReference type="InterPro" id="IPR029033">
    <property type="entry name" value="His_PPase_superfam"/>
</dbReference>
<feature type="binding site" evidence="2">
    <location>
        <position position="105"/>
    </location>
    <ligand>
        <name>substrate</name>
    </ligand>
</feature>
<reference evidence="3 4" key="1">
    <citation type="journal article" date="2024" name="Science">
        <title>Giant polyketide synthase enzymes in the biosynthesis of giant marine polyether toxins.</title>
        <authorList>
            <person name="Fallon T.R."/>
            <person name="Shende V.V."/>
            <person name="Wierzbicki I.H."/>
            <person name="Pendleton A.L."/>
            <person name="Watervoot N.F."/>
            <person name="Auber R.P."/>
            <person name="Gonzalez D.J."/>
            <person name="Wisecaver J.H."/>
            <person name="Moore B.S."/>
        </authorList>
    </citation>
    <scope>NUCLEOTIDE SEQUENCE [LARGE SCALE GENOMIC DNA]</scope>
    <source>
        <strain evidence="3 4">12B1</strain>
    </source>
</reference>
<feature type="active site" description="Proton donor/acceptor" evidence="1">
    <location>
        <position position="94"/>
    </location>
</feature>
<dbReference type="AlphaFoldDB" id="A0AB34J3R7"/>
<evidence type="ECO:0000313" key="4">
    <source>
        <dbReference type="Proteomes" id="UP001515480"/>
    </source>
</evidence>
<dbReference type="Pfam" id="PF00300">
    <property type="entry name" value="His_Phos_1"/>
    <property type="match status" value="1"/>
</dbReference>
<dbReference type="GO" id="GO:0016791">
    <property type="term" value="F:phosphatase activity"/>
    <property type="evidence" value="ECO:0007669"/>
    <property type="project" value="TreeGrafter"/>
</dbReference>